<dbReference type="STRING" id="872965.SE16_06675"/>
<dbReference type="GO" id="GO:0003861">
    <property type="term" value="F:3-isopropylmalate dehydratase activity"/>
    <property type="evidence" value="ECO:0007669"/>
    <property type="project" value="UniProtKB-UniRule"/>
</dbReference>
<evidence type="ECO:0000256" key="3">
    <source>
        <dbReference type="HAMAP-Rule" id="MF_01032"/>
    </source>
</evidence>
<evidence type="ECO:0000313" key="8">
    <source>
        <dbReference type="Proteomes" id="UP000050502"/>
    </source>
</evidence>
<dbReference type="RefSeq" id="WP_054493903.1">
    <property type="nucleotide sequence ID" value="NZ_BBZA01000228.1"/>
</dbReference>
<reference evidence="5 7" key="1">
    <citation type="journal article" date="2015" name="Genome Announc.">
        <title>Draft Genome Sequence of a Heterotrophic Facultative Anaerobic Thermophilic Bacterium, Ardenticatena maritima Strain 110ST.</title>
        <authorList>
            <person name="Kawaichi S."/>
            <person name="Yoshida T."/>
            <person name="Sako Y."/>
            <person name="Nakamura R."/>
        </authorList>
    </citation>
    <scope>NUCLEOTIDE SEQUENCE [LARGE SCALE GENOMIC DNA]</scope>
    <source>
        <strain evidence="5 7">110S</strain>
    </source>
</reference>
<evidence type="ECO:0000313" key="5">
    <source>
        <dbReference type="EMBL" id="GAP64174.1"/>
    </source>
</evidence>
<dbReference type="InterPro" id="IPR015928">
    <property type="entry name" value="Aconitase/3IPM_dehydase_swvl"/>
</dbReference>
<dbReference type="Proteomes" id="UP000050502">
    <property type="component" value="Unassembled WGS sequence"/>
</dbReference>
<evidence type="ECO:0000259" key="4">
    <source>
        <dbReference type="Pfam" id="PF00694"/>
    </source>
</evidence>
<dbReference type="SUPFAM" id="SSF52016">
    <property type="entry name" value="LeuD/IlvD-like"/>
    <property type="match status" value="1"/>
</dbReference>
<reference evidence="7" key="3">
    <citation type="submission" date="2015-08" db="EMBL/GenBank/DDBJ databases">
        <title>Draft Genome Sequence of a Heterotrophic Facultative Anaerobic Bacterium Ardenticatena maritima Strain 110S.</title>
        <authorList>
            <person name="Kawaichi S."/>
            <person name="Yoshida T."/>
            <person name="Sako Y."/>
            <person name="Nakamura R."/>
        </authorList>
    </citation>
    <scope>NUCLEOTIDE SEQUENCE [LARGE SCALE GENOMIC DNA]</scope>
    <source>
        <strain evidence="7">110S</strain>
    </source>
</reference>
<keyword evidence="3" id="KW-0028">Amino-acid biosynthesis</keyword>
<dbReference type="InterPro" id="IPR000573">
    <property type="entry name" value="AconitaseA/IPMdHydase_ssu_swvl"/>
</dbReference>
<dbReference type="PANTHER" id="PTHR43345">
    <property type="entry name" value="3-ISOPROPYLMALATE DEHYDRATASE SMALL SUBUNIT 2-RELATED-RELATED"/>
    <property type="match status" value="1"/>
</dbReference>
<dbReference type="NCBIfam" id="TIGR02087">
    <property type="entry name" value="LEUD_arch"/>
    <property type="match status" value="1"/>
</dbReference>
<feature type="domain" description="Aconitase A/isopropylmalate dehydratase small subunit swivel" evidence="4">
    <location>
        <begin position="42"/>
        <end position="109"/>
    </location>
</feature>
<dbReference type="InterPro" id="IPR011827">
    <property type="entry name" value="LeuD_type2/HacB/DmdB"/>
</dbReference>
<dbReference type="InterPro" id="IPR050075">
    <property type="entry name" value="LeuD"/>
</dbReference>
<comment type="similarity">
    <text evidence="1 3">Belongs to the LeuD family. LeuD type 2 subfamily.</text>
</comment>
<dbReference type="Gene3D" id="3.20.19.10">
    <property type="entry name" value="Aconitase, domain 4"/>
    <property type="match status" value="1"/>
</dbReference>
<dbReference type="InterPro" id="IPR033940">
    <property type="entry name" value="IPMI_Swivel"/>
</dbReference>
<evidence type="ECO:0000256" key="1">
    <source>
        <dbReference type="ARBA" id="ARBA00009869"/>
    </source>
</evidence>
<comment type="caution">
    <text evidence="5">The sequence shown here is derived from an EMBL/GenBank/DDBJ whole genome shotgun (WGS) entry which is preliminary data.</text>
</comment>
<evidence type="ECO:0000313" key="7">
    <source>
        <dbReference type="Proteomes" id="UP000037784"/>
    </source>
</evidence>
<dbReference type="InParanoid" id="A0A0M9UDL8"/>
<dbReference type="AlphaFoldDB" id="A0A0M9UDL8"/>
<dbReference type="CDD" id="cd01577">
    <property type="entry name" value="IPMI_Swivel"/>
    <property type="match status" value="1"/>
</dbReference>
<keyword evidence="7" id="KW-1185">Reference proteome</keyword>
<keyword evidence="3" id="KW-0100">Branched-chain amino acid biosynthesis</keyword>
<gene>
    <name evidence="3" type="primary">leuD</name>
    <name evidence="5" type="ORF">ARMA_2597</name>
    <name evidence="6" type="ORF">SE16_06675</name>
</gene>
<dbReference type="OrthoDB" id="9777465at2"/>
<dbReference type="Proteomes" id="UP000037784">
    <property type="component" value="Unassembled WGS sequence"/>
</dbReference>
<comment type="catalytic activity">
    <reaction evidence="3">
        <text>(2R,3S)-3-isopropylmalate = (2S)-2-isopropylmalate</text>
        <dbReference type="Rhea" id="RHEA:32287"/>
        <dbReference type="ChEBI" id="CHEBI:1178"/>
        <dbReference type="ChEBI" id="CHEBI:35121"/>
        <dbReference type="EC" id="4.2.1.33"/>
    </reaction>
</comment>
<comment type="subunit">
    <text evidence="3">Heterodimer of LeuC and LeuD.</text>
</comment>
<dbReference type="GO" id="GO:0009098">
    <property type="term" value="P:L-leucine biosynthetic process"/>
    <property type="evidence" value="ECO:0007669"/>
    <property type="project" value="UniProtKB-UniRule"/>
</dbReference>
<protein>
    <recommendedName>
        <fullName evidence="3">3-isopropylmalate dehydratase small subunit</fullName>
        <ecNumber evidence="3">4.2.1.33</ecNumber>
    </recommendedName>
    <alternativeName>
        <fullName evidence="3">Alpha-IPM isomerase</fullName>
        <shortName evidence="3">IPMI</shortName>
    </alternativeName>
    <alternativeName>
        <fullName evidence="3">Isopropylmalate isomerase</fullName>
    </alternativeName>
</protein>
<reference evidence="6 8" key="2">
    <citation type="submission" date="2015-07" db="EMBL/GenBank/DDBJ databases">
        <title>Whole genome sequence of Ardenticatena maritima DSM 23922.</title>
        <authorList>
            <person name="Hemp J."/>
            <person name="Ward L.M."/>
            <person name="Pace L.A."/>
            <person name="Fischer W.W."/>
        </authorList>
    </citation>
    <scope>NUCLEOTIDE SEQUENCE [LARGE SCALE GENOMIC DNA]</scope>
    <source>
        <strain evidence="6 8">110S</strain>
    </source>
</reference>
<dbReference type="PATRIC" id="fig|872965.6.peg.1376"/>
<dbReference type="EC" id="4.2.1.33" evidence="3"/>
<dbReference type="UniPathway" id="UPA00048">
    <property type="reaction ID" value="UER00071"/>
</dbReference>
<dbReference type="EMBL" id="BBZA01000228">
    <property type="protein sequence ID" value="GAP64174.1"/>
    <property type="molecule type" value="Genomic_DNA"/>
</dbReference>
<evidence type="ECO:0000313" key="6">
    <source>
        <dbReference type="EMBL" id="KPL88474.1"/>
    </source>
</evidence>
<comment type="function">
    <text evidence="3">Catalyzes the isomerization between 2-isopropylmalate and 3-isopropylmalate, via the formation of 2-isopropylmaleate.</text>
</comment>
<keyword evidence="3" id="KW-0432">Leucine biosynthesis</keyword>
<sequence>MSATIRGRVHVYRRDHINTDEIIPARYLTSDDPEYLGLHAMEDLDPEFPKKVQPGDILIAGKNFGTGSSREHAVWALQAAGVALVIADNYANIFYRNAINNGFLALEVPGAADAFETGDEAVVDLRAGTLTNTRTGQTLTFAPLPDFALKVREAGGYLEYLKARESAVS</sequence>
<accession>A0A0M9UDL8</accession>
<dbReference type="HAMAP" id="MF_01032">
    <property type="entry name" value="LeuD_type2"/>
    <property type="match status" value="1"/>
</dbReference>
<evidence type="ECO:0000256" key="2">
    <source>
        <dbReference type="ARBA" id="ARBA00023239"/>
    </source>
</evidence>
<dbReference type="PANTHER" id="PTHR43345:SF2">
    <property type="entry name" value="3-ISOPROPYLMALATE DEHYDRATASE SMALL SUBUNIT 1"/>
    <property type="match status" value="1"/>
</dbReference>
<proteinExistence type="inferred from homology"/>
<organism evidence="5 7">
    <name type="scientific">Ardenticatena maritima</name>
    <dbReference type="NCBI Taxonomy" id="872965"/>
    <lineage>
        <taxon>Bacteria</taxon>
        <taxon>Bacillati</taxon>
        <taxon>Chloroflexota</taxon>
        <taxon>Ardenticatenia</taxon>
        <taxon>Ardenticatenales</taxon>
        <taxon>Ardenticatenaceae</taxon>
        <taxon>Ardenticatena</taxon>
    </lineage>
</organism>
<dbReference type="Pfam" id="PF00694">
    <property type="entry name" value="Aconitase_C"/>
    <property type="match status" value="1"/>
</dbReference>
<dbReference type="EMBL" id="LGKN01000004">
    <property type="protein sequence ID" value="KPL88474.1"/>
    <property type="molecule type" value="Genomic_DNA"/>
</dbReference>
<dbReference type="FunCoup" id="A0A0M9UDL8">
    <property type="interactions" value="380"/>
</dbReference>
<comment type="pathway">
    <text evidence="3">Amino-acid biosynthesis; L-leucine biosynthesis; L-leucine from 3-methyl-2-oxobutanoate: step 2/4.</text>
</comment>
<name>A0A0M9UDL8_9CHLR</name>
<keyword evidence="2 3" id="KW-0456">Lyase</keyword>